<evidence type="ECO:0000256" key="1">
    <source>
        <dbReference type="ARBA" id="ARBA00022723"/>
    </source>
</evidence>
<dbReference type="InterPro" id="IPR013083">
    <property type="entry name" value="Znf_RING/FYVE/PHD"/>
</dbReference>
<keyword evidence="2 4" id="KW-0863">Zinc-finger</keyword>
<evidence type="ECO:0000256" key="2">
    <source>
        <dbReference type="ARBA" id="ARBA00022771"/>
    </source>
</evidence>
<organism evidence="7 8">
    <name type="scientific">Saitozyma podzolica</name>
    <dbReference type="NCBI Taxonomy" id="1890683"/>
    <lineage>
        <taxon>Eukaryota</taxon>
        <taxon>Fungi</taxon>
        <taxon>Dikarya</taxon>
        <taxon>Basidiomycota</taxon>
        <taxon>Agaricomycotina</taxon>
        <taxon>Tremellomycetes</taxon>
        <taxon>Tremellales</taxon>
        <taxon>Trimorphomycetaceae</taxon>
        <taxon>Saitozyma</taxon>
    </lineage>
</organism>
<dbReference type="SMART" id="SM00064">
    <property type="entry name" value="FYVE"/>
    <property type="match status" value="1"/>
</dbReference>
<evidence type="ECO:0000256" key="4">
    <source>
        <dbReference type="PROSITE-ProRule" id="PRU00091"/>
    </source>
</evidence>
<dbReference type="InterPro" id="IPR000306">
    <property type="entry name" value="Znf_FYVE"/>
</dbReference>
<dbReference type="Pfam" id="PF01363">
    <property type="entry name" value="FYVE"/>
    <property type="match status" value="1"/>
</dbReference>
<dbReference type="PROSITE" id="PS50178">
    <property type="entry name" value="ZF_FYVE"/>
    <property type="match status" value="1"/>
</dbReference>
<dbReference type="GO" id="GO:0008270">
    <property type="term" value="F:zinc ion binding"/>
    <property type="evidence" value="ECO:0007669"/>
    <property type="project" value="UniProtKB-KW"/>
</dbReference>
<evidence type="ECO:0000256" key="3">
    <source>
        <dbReference type="ARBA" id="ARBA00022833"/>
    </source>
</evidence>
<dbReference type="SUPFAM" id="SSF57903">
    <property type="entry name" value="FYVE/PHD zinc finger"/>
    <property type="match status" value="1"/>
</dbReference>
<dbReference type="Gene3D" id="3.30.40.10">
    <property type="entry name" value="Zinc/RING finger domain, C3HC4 (zinc finger)"/>
    <property type="match status" value="1"/>
</dbReference>
<keyword evidence="3" id="KW-0862">Zinc</keyword>
<evidence type="ECO:0000256" key="5">
    <source>
        <dbReference type="SAM" id="MobiDB-lite"/>
    </source>
</evidence>
<dbReference type="EMBL" id="RSCD01000030">
    <property type="protein sequence ID" value="RSH81510.1"/>
    <property type="molecule type" value="Genomic_DNA"/>
</dbReference>
<dbReference type="AlphaFoldDB" id="A0A427XRQ1"/>
<feature type="region of interest" description="Disordered" evidence="5">
    <location>
        <begin position="1"/>
        <end position="29"/>
    </location>
</feature>
<evidence type="ECO:0000313" key="8">
    <source>
        <dbReference type="Proteomes" id="UP000279259"/>
    </source>
</evidence>
<keyword evidence="8" id="KW-1185">Reference proteome</keyword>
<reference evidence="7 8" key="1">
    <citation type="submission" date="2018-11" db="EMBL/GenBank/DDBJ databases">
        <title>Genome sequence of Saitozyma podzolica DSM 27192.</title>
        <authorList>
            <person name="Aliyu H."/>
            <person name="Gorte O."/>
            <person name="Ochsenreither K."/>
        </authorList>
    </citation>
    <scope>NUCLEOTIDE SEQUENCE [LARGE SCALE GENOMIC DNA]</scope>
    <source>
        <strain evidence="7 8">DSM 27192</strain>
    </source>
</reference>
<dbReference type="InterPro" id="IPR011011">
    <property type="entry name" value="Znf_FYVE_PHD"/>
</dbReference>
<proteinExistence type="predicted"/>
<dbReference type="InterPro" id="IPR017455">
    <property type="entry name" value="Znf_FYVE-rel"/>
</dbReference>
<feature type="domain" description="FYVE-type" evidence="6">
    <location>
        <begin position="152"/>
        <end position="214"/>
    </location>
</feature>
<sequence>MSASSSTSSLLRKHRPNRLSPQPRNDRSAAMQRVNLEQHEAQRLADLAGSRSVISLAVSPISSGYSSQVTLVEDECTDKHQAVASTSSGISYLNMDPVCSKSCDYALPVCATHSSGASMQLAAAALGAIGTALPREKWQPDEESALCTYPLCSTIFGPPTYFSLGPRRHHCRMCGLLFCDSHSSHRASVLVSDANGRHHVSRERVCDMCVGKVHEDTTLSRRNSNASDISVPSEHLVTPLSEHPLSRTSSIQPCRSRELLEECAQASLAPVQGWMDRDGVLSLYPLAAQPSRSHVTVPPSAAPLFQPSLSARRFARVKEQQRHTLRQRRLGRDNDAWLPAKWGYRREDFDPEYESDDEEMTPGGLVVDGPIRYRAPGIKRVASGIRTPSEERPSMSTF</sequence>
<protein>
    <recommendedName>
        <fullName evidence="6">FYVE-type domain-containing protein</fullName>
    </recommendedName>
</protein>
<evidence type="ECO:0000313" key="7">
    <source>
        <dbReference type="EMBL" id="RSH81510.1"/>
    </source>
</evidence>
<keyword evidence="1" id="KW-0479">Metal-binding</keyword>
<dbReference type="STRING" id="1890683.A0A427XRQ1"/>
<evidence type="ECO:0000259" key="6">
    <source>
        <dbReference type="PROSITE" id="PS50178"/>
    </source>
</evidence>
<dbReference type="PANTHER" id="PTHR23164:SF30">
    <property type="entry name" value="EARLY ENDOSOME ANTIGEN 1"/>
    <property type="match status" value="1"/>
</dbReference>
<dbReference type="Proteomes" id="UP000279259">
    <property type="component" value="Unassembled WGS sequence"/>
</dbReference>
<comment type="caution">
    <text evidence="7">The sequence shown here is derived from an EMBL/GenBank/DDBJ whole genome shotgun (WGS) entry which is preliminary data.</text>
</comment>
<accession>A0A427XRQ1</accession>
<gene>
    <name evidence="7" type="ORF">EHS25_006867</name>
</gene>
<dbReference type="OrthoDB" id="660555at2759"/>
<name>A0A427XRQ1_9TREE</name>
<dbReference type="PANTHER" id="PTHR23164">
    <property type="entry name" value="EARLY ENDOSOME ANTIGEN 1"/>
    <property type="match status" value="1"/>
</dbReference>